<evidence type="ECO:0000313" key="6">
    <source>
        <dbReference type="Proteomes" id="UP000198851"/>
    </source>
</evidence>
<reference evidence="6" key="1">
    <citation type="submission" date="2016-10" db="EMBL/GenBank/DDBJ databases">
        <authorList>
            <person name="Varghese N."/>
            <person name="Submissions S."/>
        </authorList>
    </citation>
    <scope>NUCLEOTIDE SEQUENCE [LARGE SCALE GENOMIC DNA]</scope>
    <source>
        <strain evidence="6">DSM 28453</strain>
    </source>
</reference>
<dbReference type="OrthoDB" id="9804742at2"/>
<dbReference type="InterPro" id="IPR036390">
    <property type="entry name" value="WH_DNA-bd_sf"/>
</dbReference>
<dbReference type="InterPro" id="IPR051011">
    <property type="entry name" value="Metal_resp_trans_reg"/>
</dbReference>
<organism evidence="5 6">
    <name type="scientific">Shimia haliotis</name>
    <dbReference type="NCBI Taxonomy" id="1280847"/>
    <lineage>
        <taxon>Bacteria</taxon>
        <taxon>Pseudomonadati</taxon>
        <taxon>Pseudomonadota</taxon>
        <taxon>Alphaproteobacteria</taxon>
        <taxon>Rhodobacterales</taxon>
        <taxon>Roseobacteraceae</taxon>
    </lineage>
</organism>
<dbReference type="CDD" id="cd00090">
    <property type="entry name" value="HTH_ARSR"/>
    <property type="match status" value="1"/>
</dbReference>
<dbReference type="RefSeq" id="WP_093324181.1">
    <property type="nucleotide sequence ID" value="NZ_FOSZ01000005.1"/>
</dbReference>
<evidence type="ECO:0000256" key="3">
    <source>
        <dbReference type="ARBA" id="ARBA00023163"/>
    </source>
</evidence>
<dbReference type="InterPro" id="IPR001845">
    <property type="entry name" value="HTH_ArsR_DNA-bd_dom"/>
</dbReference>
<keyword evidence="2" id="KW-0238">DNA-binding</keyword>
<evidence type="ECO:0000259" key="4">
    <source>
        <dbReference type="PROSITE" id="PS50987"/>
    </source>
</evidence>
<dbReference type="InterPro" id="IPR036388">
    <property type="entry name" value="WH-like_DNA-bd_sf"/>
</dbReference>
<dbReference type="SUPFAM" id="SSF46785">
    <property type="entry name" value="Winged helix' DNA-binding domain"/>
    <property type="match status" value="1"/>
</dbReference>
<keyword evidence="3" id="KW-0804">Transcription</keyword>
<dbReference type="PANTHER" id="PTHR43132">
    <property type="entry name" value="ARSENICAL RESISTANCE OPERON REPRESSOR ARSR-RELATED"/>
    <property type="match status" value="1"/>
</dbReference>
<dbReference type="GO" id="GO:0003677">
    <property type="term" value="F:DNA binding"/>
    <property type="evidence" value="ECO:0007669"/>
    <property type="project" value="UniProtKB-KW"/>
</dbReference>
<feature type="domain" description="HTH arsR-type" evidence="4">
    <location>
        <begin position="1"/>
        <end position="95"/>
    </location>
</feature>
<dbReference type="SMART" id="SM00418">
    <property type="entry name" value="HTH_ARSR"/>
    <property type="match status" value="1"/>
</dbReference>
<dbReference type="GO" id="GO:0003700">
    <property type="term" value="F:DNA-binding transcription factor activity"/>
    <property type="evidence" value="ECO:0007669"/>
    <property type="project" value="InterPro"/>
</dbReference>
<evidence type="ECO:0000256" key="2">
    <source>
        <dbReference type="ARBA" id="ARBA00023125"/>
    </source>
</evidence>
<evidence type="ECO:0000313" key="5">
    <source>
        <dbReference type="EMBL" id="SFL09720.1"/>
    </source>
</evidence>
<dbReference type="PANTHER" id="PTHR43132:SF2">
    <property type="entry name" value="ARSENICAL RESISTANCE OPERON REPRESSOR ARSR-RELATED"/>
    <property type="match status" value="1"/>
</dbReference>
<dbReference type="Proteomes" id="UP000198851">
    <property type="component" value="Unassembled WGS sequence"/>
</dbReference>
<keyword evidence="1" id="KW-0805">Transcription regulation</keyword>
<dbReference type="NCBIfam" id="NF033788">
    <property type="entry name" value="HTH_metalloreg"/>
    <property type="match status" value="1"/>
</dbReference>
<keyword evidence="6" id="KW-1185">Reference proteome</keyword>
<dbReference type="PRINTS" id="PR00778">
    <property type="entry name" value="HTHARSR"/>
</dbReference>
<dbReference type="Pfam" id="PF12840">
    <property type="entry name" value="HTH_20"/>
    <property type="match status" value="1"/>
</dbReference>
<dbReference type="AlphaFoldDB" id="A0A1I4EXB7"/>
<dbReference type="Gene3D" id="1.10.10.10">
    <property type="entry name" value="Winged helix-like DNA-binding domain superfamily/Winged helix DNA-binding domain"/>
    <property type="match status" value="1"/>
</dbReference>
<sequence>MEKKSALTAFAALSQETRLDVFRLLIEAGESGLVAGDIAETLNVKQNTLSANLSVLLNAGLVKNQREGRTIRYFANTEGLQGLLGFLLEDCCGGRPDLCQPLIANVTCASKET</sequence>
<name>A0A1I4EXB7_9RHOB</name>
<protein>
    <submittedName>
        <fullName evidence="5">Transcriptional regulator, ArsR family</fullName>
    </submittedName>
</protein>
<evidence type="ECO:0000256" key="1">
    <source>
        <dbReference type="ARBA" id="ARBA00023015"/>
    </source>
</evidence>
<accession>A0A1I4EXB7</accession>
<gene>
    <name evidence="5" type="ORF">SAMN04488036_10515</name>
</gene>
<dbReference type="EMBL" id="FOSZ01000005">
    <property type="protein sequence ID" value="SFL09720.1"/>
    <property type="molecule type" value="Genomic_DNA"/>
</dbReference>
<dbReference type="STRING" id="1280847.SAMN04488036_10515"/>
<dbReference type="PROSITE" id="PS50987">
    <property type="entry name" value="HTH_ARSR_2"/>
    <property type="match status" value="1"/>
</dbReference>
<proteinExistence type="predicted"/>
<dbReference type="InterPro" id="IPR011991">
    <property type="entry name" value="ArsR-like_HTH"/>
</dbReference>